<reference evidence="1 2" key="1">
    <citation type="submission" date="2024-04" db="EMBL/GenBank/DDBJ databases">
        <title>A novel species isolated from cricket.</title>
        <authorList>
            <person name="Wang H.-C."/>
        </authorList>
    </citation>
    <scope>NUCLEOTIDE SEQUENCE [LARGE SCALE GENOMIC DNA]</scope>
    <source>
        <strain evidence="1 2">WL0021</strain>
    </source>
</reference>
<dbReference type="EMBL" id="JBBYXI010000004">
    <property type="protein sequence ID" value="MEN3931536.1"/>
    <property type="molecule type" value="Genomic_DNA"/>
</dbReference>
<dbReference type="RefSeq" id="WP_346337579.1">
    <property type="nucleotide sequence ID" value="NZ_JBBYXI010000004.1"/>
</dbReference>
<dbReference type="Proteomes" id="UP001418637">
    <property type="component" value="Unassembled WGS sequence"/>
</dbReference>
<proteinExistence type="predicted"/>
<gene>
    <name evidence="1" type="ORF">WJT86_10770</name>
</gene>
<organism evidence="1 2">
    <name type="scientific">Hohaiivirga grylli</name>
    <dbReference type="NCBI Taxonomy" id="3133970"/>
    <lineage>
        <taxon>Bacteria</taxon>
        <taxon>Pseudomonadati</taxon>
        <taxon>Pseudomonadota</taxon>
        <taxon>Alphaproteobacteria</taxon>
        <taxon>Hyphomicrobiales</taxon>
        <taxon>Methylobacteriaceae</taxon>
        <taxon>Hohaiivirga</taxon>
    </lineage>
</organism>
<evidence type="ECO:0000313" key="2">
    <source>
        <dbReference type="Proteomes" id="UP001418637"/>
    </source>
</evidence>
<sequence>MSDLNEIKLHKSEYIKNILYKNEGSKLYEFIVSEMPEIKYAYCFSWTPSQTEEIYSIITDKREKISIEFPYSSDSRPFIVSRTSLYKLNRKKYSRGMNRFIDAIEKAFRENGI</sequence>
<evidence type="ECO:0000313" key="1">
    <source>
        <dbReference type="EMBL" id="MEN3931536.1"/>
    </source>
</evidence>
<comment type="caution">
    <text evidence="1">The sequence shown here is derived from an EMBL/GenBank/DDBJ whole genome shotgun (WGS) entry which is preliminary data.</text>
</comment>
<accession>A0ABV0BMX7</accession>
<name>A0ABV0BMX7_9HYPH</name>
<keyword evidence="2" id="KW-1185">Reference proteome</keyword>
<protein>
    <recommendedName>
        <fullName evidence="3">DUF1499 domain-containing protein</fullName>
    </recommendedName>
</protein>
<evidence type="ECO:0008006" key="3">
    <source>
        <dbReference type="Google" id="ProtNLM"/>
    </source>
</evidence>